<dbReference type="EMBL" id="CP016761">
    <property type="protein sequence ID" value="ANX12063.1"/>
    <property type="molecule type" value="Genomic_DNA"/>
</dbReference>
<dbReference type="CDD" id="cd00254">
    <property type="entry name" value="LT-like"/>
    <property type="match status" value="1"/>
</dbReference>
<sequence length="222" mass="24014">MNIQSFKALMEIQALQQLNINPISSDNSGSGSSPFAALLNEAYSKAGVNSNSTLSMNQFESMSSPLSVRLPFAPDLSNSITVDPIFQASGKMNIPSKSLDDLIERTAEKYGVNANLIRSVIKHESNFKSTAQSHAGAQGLMQLMPATAKSLGVTNSFDPVQNVEAGTKYLKMMLEKYNGNEQLALAAYNAGPGNVDKYNGIPPFKETIAYVKKVMNTYKTMT</sequence>
<gene>
    <name evidence="2" type="ORF">ABE41_008590</name>
</gene>
<dbReference type="InterPro" id="IPR023346">
    <property type="entry name" value="Lysozyme-like_dom_sf"/>
</dbReference>
<dbReference type="PANTHER" id="PTHR37423:SF2">
    <property type="entry name" value="MEMBRANE-BOUND LYTIC MUREIN TRANSGLYCOSYLASE C"/>
    <property type="match status" value="1"/>
</dbReference>
<name>A0A1B1Z3J8_9BACL</name>
<proteinExistence type="predicted"/>
<feature type="domain" description="Transglycosylase SLT" evidence="1">
    <location>
        <begin position="102"/>
        <end position="207"/>
    </location>
</feature>
<evidence type="ECO:0000259" key="1">
    <source>
        <dbReference type="Pfam" id="PF01464"/>
    </source>
</evidence>
<organism evidence="2 3">
    <name type="scientific">Fictibacillus arsenicus</name>
    <dbReference type="NCBI Taxonomy" id="255247"/>
    <lineage>
        <taxon>Bacteria</taxon>
        <taxon>Bacillati</taxon>
        <taxon>Bacillota</taxon>
        <taxon>Bacilli</taxon>
        <taxon>Bacillales</taxon>
        <taxon>Fictibacillaceae</taxon>
        <taxon>Fictibacillus</taxon>
    </lineage>
</organism>
<dbReference type="STRING" id="255247.ABE41_008590"/>
<dbReference type="AlphaFoldDB" id="A0A1B1Z3J8"/>
<dbReference type="PANTHER" id="PTHR37423">
    <property type="entry name" value="SOLUBLE LYTIC MUREIN TRANSGLYCOSYLASE-RELATED"/>
    <property type="match status" value="1"/>
</dbReference>
<dbReference type="Proteomes" id="UP000077412">
    <property type="component" value="Chromosome"/>
</dbReference>
<dbReference type="Gene3D" id="1.10.530.10">
    <property type="match status" value="1"/>
</dbReference>
<dbReference type="KEGG" id="far:ABE41_008590"/>
<dbReference type="InterPro" id="IPR008258">
    <property type="entry name" value="Transglycosylase_SLT_dom_1"/>
</dbReference>
<protein>
    <recommendedName>
        <fullName evidence="1">Transglycosylase SLT domain-containing protein</fullName>
    </recommendedName>
</protein>
<reference evidence="2 3" key="1">
    <citation type="submission" date="2016-08" db="EMBL/GenBank/DDBJ databases">
        <title>Complete genome sequence of Fictibacillus arsenicus G25-54, a strain with toxicity to nematodes and a potential arsenic-resistance activity.</title>
        <authorList>
            <person name="Zheng Z."/>
        </authorList>
    </citation>
    <scope>NUCLEOTIDE SEQUENCE [LARGE SCALE GENOMIC DNA]</scope>
    <source>
        <strain evidence="2 3">G25-54</strain>
    </source>
</reference>
<dbReference type="Pfam" id="PF01464">
    <property type="entry name" value="SLT"/>
    <property type="match status" value="1"/>
</dbReference>
<evidence type="ECO:0000313" key="2">
    <source>
        <dbReference type="EMBL" id="ANX12063.1"/>
    </source>
</evidence>
<dbReference type="SUPFAM" id="SSF53955">
    <property type="entry name" value="Lysozyme-like"/>
    <property type="match status" value="1"/>
</dbReference>
<keyword evidence="3" id="KW-1185">Reference proteome</keyword>
<accession>A0A1B1Z3J8</accession>
<dbReference type="RefSeq" id="WP_066288839.1">
    <property type="nucleotide sequence ID" value="NZ_CP016761.1"/>
</dbReference>
<evidence type="ECO:0000313" key="3">
    <source>
        <dbReference type="Proteomes" id="UP000077412"/>
    </source>
</evidence>